<organism evidence="1">
    <name type="scientific">marine sediment metagenome</name>
    <dbReference type="NCBI Taxonomy" id="412755"/>
    <lineage>
        <taxon>unclassified sequences</taxon>
        <taxon>metagenomes</taxon>
        <taxon>ecological metagenomes</taxon>
    </lineage>
</organism>
<gene>
    <name evidence="1" type="ORF">LCGC14_2407280</name>
</gene>
<dbReference type="EMBL" id="LAZR01036292">
    <property type="protein sequence ID" value="KKL25239.1"/>
    <property type="molecule type" value="Genomic_DNA"/>
</dbReference>
<dbReference type="AlphaFoldDB" id="A0A0F9BTG9"/>
<name>A0A0F9BTG9_9ZZZZ</name>
<dbReference type="Gene3D" id="3.30.1380.10">
    <property type="match status" value="1"/>
</dbReference>
<reference evidence="1" key="1">
    <citation type="journal article" date="2015" name="Nature">
        <title>Complex archaea that bridge the gap between prokaryotes and eukaryotes.</title>
        <authorList>
            <person name="Spang A."/>
            <person name="Saw J.H."/>
            <person name="Jorgensen S.L."/>
            <person name="Zaremba-Niedzwiedzka K."/>
            <person name="Martijn J."/>
            <person name="Lind A.E."/>
            <person name="van Eijk R."/>
            <person name="Schleper C."/>
            <person name="Guy L."/>
            <person name="Ettema T.J."/>
        </authorList>
    </citation>
    <scope>NUCLEOTIDE SEQUENCE</scope>
</reference>
<protein>
    <recommendedName>
        <fullName evidence="2">Peptidase M15C domain-containing protein</fullName>
    </recommendedName>
</protein>
<evidence type="ECO:0008006" key="2">
    <source>
        <dbReference type="Google" id="ProtNLM"/>
    </source>
</evidence>
<dbReference type="InterPro" id="IPR009045">
    <property type="entry name" value="Zn_M74/Hedgehog-like"/>
</dbReference>
<comment type="caution">
    <text evidence="1">The sequence shown here is derived from an EMBL/GenBank/DDBJ whole genome shotgun (WGS) entry which is preliminary data.</text>
</comment>
<evidence type="ECO:0000313" key="1">
    <source>
        <dbReference type="EMBL" id="KKL25239.1"/>
    </source>
</evidence>
<sequence>MPEFSVRSEGILLTCDPKLQVLFLEVVKTFDCTVVSGHRDEDKQNSLLHRGLSKLRWPHSLHNREPSLAVDVYPYPIDWQDRERFHYFAGFVMGAADGFKYKIRWGGDWNKDWQVRDNVFDDLGHFELIG</sequence>
<accession>A0A0F9BTG9</accession>
<proteinExistence type="predicted"/>
<dbReference type="SUPFAM" id="SSF55166">
    <property type="entry name" value="Hedgehog/DD-peptidase"/>
    <property type="match status" value="1"/>
</dbReference>